<dbReference type="Proteomes" id="UP000199546">
    <property type="component" value="Unassembled WGS sequence"/>
</dbReference>
<keyword evidence="3" id="KW-1185">Reference proteome</keyword>
<protein>
    <submittedName>
        <fullName evidence="2">Uncharacterized protein</fullName>
    </submittedName>
</protein>
<name>A0A1I6ZD36_9ACTN</name>
<gene>
    <name evidence="2" type="ORF">SAMN05660657_01816</name>
</gene>
<reference evidence="3" key="1">
    <citation type="submission" date="2016-10" db="EMBL/GenBank/DDBJ databases">
        <authorList>
            <person name="Varghese N."/>
            <person name="Submissions S."/>
        </authorList>
    </citation>
    <scope>NUCLEOTIDE SEQUENCE [LARGE SCALE GENOMIC DNA]</scope>
    <source>
        <strain evidence="3">DSM 46136</strain>
    </source>
</reference>
<evidence type="ECO:0000313" key="2">
    <source>
        <dbReference type="EMBL" id="SFT60612.1"/>
    </source>
</evidence>
<feature type="compositionally biased region" description="Pro residues" evidence="1">
    <location>
        <begin position="1"/>
        <end position="15"/>
    </location>
</feature>
<feature type="region of interest" description="Disordered" evidence="1">
    <location>
        <begin position="1"/>
        <end position="24"/>
    </location>
</feature>
<evidence type="ECO:0000313" key="3">
    <source>
        <dbReference type="Proteomes" id="UP000199546"/>
    </source>
</evidence>
<proteinExistence type="predicted"/>
<evidence type="ECO:0000256" key="1">
    <source>
        <dbReference type="SAM" id="MobiDB-lite"/>
    </source>
</evidence>
<dbReference type="STRING" id="1296565.SAMN05660657_01816"/>
<dbReference type="EMBL" id="FPBA01000005">
    <property type="protein sequence ID" value="SFT60612.1"/>
    <property type="molecule type" value="Genomic_DNA"/>
</dbReference>
<organism evidence="2 3">
    <name type="scientific">Geodermatophilus amargosae</name>
    <dbReference type="NCBI Taxonomy" id="1296565"/>
    <lineage>
        <taxon>Bacteria</taxon>
        <taxon>Bacillati</taxon>
        <taxon>Actinomycetota</taxon>
        <taxon>Actinomycetes</taxon>
        <taxon>Geodermatophilales</taxon>
        <taxon>Geodermatophilaceae</taxon>
        <taxon>Geodermatophilus</taxon>
    </lineage>
</organism>
<accession>A0A1I6ZD36</accession>
<dbReference type="RefSeq" id="WP_093579099.1">
    <property type="nucleotide sequence ID" value="NZ_FPBA01000005.1"/>
</dbReference>
<dbReference type="AlphaFoldDB" id="A0A1I6ZD36"/>
<sequence length="93" mass="9679">MSAPTLPAPRRPIPSTPARAAAPEAAGDGLGIADLVDLLGLDLDRLLLDTAEEDEAAAAAAAREPVDPVAVVRGWVRRAANWGSGPQRSWCAW</sequence>